<dbReference type="RefSeq" id="WP_190591854.1">
    <property type="nucleotide sequence ID" value="NZ_JACJTB010000035.1"/>
</dbReference>
<comment type="caution">
    <text evidence="1">The sequence shown here is derived from an EMBL/GenBank/DDBJ whole genome shotgun (WGS) entry which is preliminary data.</text>
</comment>
<reference evidence="1 2" key="1">
    <citation type="journal article" date="2020" name="ISME J.">
        <title>Comparative genomics reveals insights into cyanobacterial evolution and habitat adaptation.</title>
        <authorList>
            <person name="Chen M.Y."/>
            <person name="Teng W.K."/>
            <person name="Zhao L."/>
            <person name="Hu C.X."/>
            <person name="Zhou Y.K."/>
            <person name="Han B.P."/>
            <person name="Song L.R."/>
            <person name="Shu W.S."/>
        </authorList>
    </citation>
    <scope>NUCLEOTIDE SEQUENCE [LARGE SCALE GENOMIC DNA]</scope>
    <source>
        <strain evidence="1 2">FACHB-130</strain>
    </source>
</reference>
<protein>
    <submittedName>
        <fullName evidence="1">Uncharacterized protein</fullName>
    </submittedName>
</protein>
<dbReference type="EMBL" id="JACJTB010000035">
    <property type="protein sequence ID" value="MBD2597000.1"/>
    <property type="molecule type" value="Genomic_DNA"/>
</dbReference>
<organism evidence="1 2">
    <name type="scientific">Nostoc spongiaeforme FACHB-130</name>
    <dbReference type="NCBI Taxonomy" id="1357510"/>
    <lineage>
        <taxon>Bacteria</taxon>
        <taxon>Bacillati</taxon>
        <taxon>Cyanobacteriota</taxon>
        <taxon>Cyanophyceae</taxon>
        <taxon>Nostocales</taxon>
        <taxon>Nostocaceae</taxon>
        <taxon>Nostoc</taxon>
    </lineage>
</organism>
<accession>A0ABR8G186</accession>
<dbReference type="Proteomes" id="UP000603457">
    <property type="component" value="Unassembled WGS sequence"/>
</dbReference>
<name>A0ABR8G186_9NOSO</name>
<proteinExistence type="predicted"/>
<gene>
    <name evidence="1" type="ORF">H6G74_22110</name>
</gene>
<evidence type="ECO:0000313" key="1">
    <source>
        <dbReference type="EMBL" id="MBD2597000.1"/>
    </source>
</evidence>
<keyword evidence="2" id="KW-1185">Reference proteome</keyword>
<evidence type="ECO:0000313" key="2">
    <source>
        <dbReference type="Proteomes" id="UP000603457"/>
    </source>
</evidence>
<sequence length="72" mass="8264">MKQASKDDLISGKQIYFRGYIYNVLWVSESKVKIVLPGHHPNSWVSPYPAGTYTIPASWELPITHPELYVMN</sequence>